<dbReference type="EMBL" id="VSSQ01000596">
    <property type="protein sequence ID" value="MPL98213.1"/>
    <property type="molecule type" value="Genomic_DNA"/>
</dbReference>
<gene>
    <name evidence="2" type="ORF">SDC9_44413</name>
</gene>
<dbReference type="InterPro" id="IPR007263">
    <property type="entry name" value="DCC1-like"/>
</dbReference>
<evidence type="ECO:0000313" key="2">
    <source>
        <dbReference type="EMBL" id="MPL98213.1"/>
    </source>
</evidence>
<dbReference type="InterPro" id="IPR052927">
    <property type="entry name" value="DCC_oxidoreductase"/>
</dbReference>
<dbReference type="GO" id="GO:0015035">
    <property type="term" value="F:protein-disulfide reductase activity"/>
    <property type="evidence" value="ECO:0007669"/>
    <property type="project" value="InterPro"/>
</dbReference>
<dbReference type="PANTHER" id="PTHR33639">
    <property type="entry name" value="THIOL-DISULFIDE OXIDOREDUCTASE DCC"/>
    <property type="match status" value="1"/>
</dbReference>
<name>A0A644W712_9ZZZZ</name>
<evidence type="ECO:0000256" key="1">
    <source>
        <dbReference type="SAM" id="Phobius"/>
    </source>
</evidence>
<keyword evidence="1" id="KW-0812">Transmembrane</keyword>
<dbReference type="AlphaFoldDB" id="A0A644W712"/>
<accession>A0A644W712</accession>
<reference evidence="2" key="1">
    <citation type="submission" date="2019-08" db="EMBL/GenBank/DDBJ databases">
        <authorList>
            <person name="Kucharzyk K."/>
            <person name="Murdoch R.W."/>
            <person name="Higgins S."/>
            <person name="Loffler F."/>
        </authorList>
    </citation>
    <scope>NUCLEOTIDE SEQUENCE</scope>
</reference>
<keyword evidence="1" id="KW-0472">Membrane</keyword>
<dbReference type="PANTHER" id="PTHR33639:SF2">
    <property type="entry name" value="DUF393 DOMAIN-CONTAINING PROTEIN"/>
    <property type="match status" value="1"/>
</dbReference>
<feature type="transmembrane region" description="Helical" evidence="1">
    <location>
        <begin position="86"/>
        <end position="108"/>
    </location>
</feature>
<sequence length="135" mass="15463">MRPTESHIVLFDGVCNLCIGIVNFIIKRDSENKFRFAALQSESGQMLLKKYGISSTDIYTLIYISGEKCLDKSSAALQILKDLGGVWRLFYVFIYIPAPIRDFLYYLVTKIRYRIFGKRSSCMVPSPGVKERFLG</sequence>
<feature type="transmembrane region" description="Helical" evidence="1">
    <location>
        <begin position="6"/>
        <end position="26"/>
    </location>
</feature>
<keyword evidence="1" id="KW-1133">Transmembrane helix</keyword>
<proteinExistence type="predicted"/>
<protein>
    <recommendedName>
        <fullName evidence="3">Thiol-disulfide oxidoreductase DCC</fullName>
    </recommendedName>
</protein>
<evidence type="ECO:0008006" key="3">
    <source>
        <dbReference type="Google" id="ProtNLM"/>
    </source>
</evidence>
<dbReference type="Pfam" id="PF04134">
    <property type="entry name" value="DCC1-like"/>
    <property type="match status" value="1"/>
</dbReference>
<organism evidence="2">
    <name type="scientific">bioreactor metagenome</name>
    <dbReference type="NCBI Taxonomy" id="1076179"/>
    <lineage>
        <taxon>unclassified sequences</taxon>
        <taxon>metagenomes</taxon>
        <taxon>ecological metagenomes</taxon>
    </lineage>
</organism>
<comment type="caution">
    <text evidence="2">The sequence shown here is derived from an EMBL/GenBank/DDBJ whole genome shotgun (WGS) entry which is preliminary data.</text>
</comment>